<name>A0A2Z5FXH6_9BACT</name>
<dbReference type="Pfam" id="PF00756">
    <property type="entry name" value="Esterase"/>
    <property type="match status" value="1"/>
</dbReference>
<keyword evidence="1" id="KW-0732">Signal</keyword>
<organism evidence="2 3">
    <name type="scientific">Acidisarcina polymorpha</name>
    <dbReference type="NCBI Taxonomy" id="2211140"/>
    <lineage>
        <taxon>Bacteria</taxon>
        <taxon>Pseudomonadati</taxon>
        <taxon>Acidobacteriota</taxon>
        <taxon>Terriglobia</taxon>
        <taxon>Terriglobales</taxon>
        <taxon>Acidobacteriaceae</taxon>
        <taxon>Acidisarcina</taxon>
    </lineage>
</organism>
<reference evidence="2 3" key="1">
    <citation type="journal article" date="2018" name="Front. Microbiol.">
        <title>Hydrolytic Capabilities as a Key to Environmental Success: Chitinolytic and Cellulolytic Acidobacteria From Acidic Sub-arctic Soils and Boreal Peatlands.</title>
        <authorList>
            <person name="Belova S.E."/>
            <person name="Ravin N.V."/>
            <person name="Pankratov T.A."/>
            <person name="Rakitin A.L."/>
            <person name="Ivanova A.A."/>
            <person name="Beletsky A.V."/>
            <person name="Mardanov A.V."/>
            <person name="Sinninghe Damste J.S."/>
            <person name="Dedysh S.N."/>
        </authorList>
    </citation>
    <scope>NUCLEOTIDE SEQUENCE [LARGE SCALE GENOMIC DNA]</scope>
    <source>
        <strain evidence="2 3">SBC82</strain>
    </source>
</reference>
<dbReference type="SUPFAM" id="SSF53474">
    <property type="entry name" value="alpha/beta-Hydrolases"/>
    <property type="match status" value="1"/>
</dbReference>
<gene>
    <name evidence="2" type="ORF">ACPOL_2275</name>
</gene>
<feature type="signal peptide" evidence="1">
    <location>
        <begin position="1"/>
        <end position="23"/>
    </location>
</feature>
<dbReference type="KEGG" id="abas:ACPOL_2275"/>
<dbReference type="RefSeq" id="WP_114207023.1">
    <property type="nucleotide sequence ID" value="NZ_CP030840.1"/>
</dbReference>
<protein>
    <submittedName>
        <fullName evidence="2">Esterase, putative</fullName>
    </submittedName>
</protein>
<evidence type="ECO:0000256" key="1">
    <source>
        <dbReference type="SAM" id="SignalP"/>
    </source>
</evidence>
<dbReference type="InterPro" id="IPR029058">
    <property type="entry name" value="AB_hydrolase_fold"/>
</dbReference>
<dbReference type="Gene3D" id="3.40.50.1820">
    <property type="entry name" value="alpha/beta hydrolase"/>
    <property type="match status" value="1"/>
</dbReference>
<dbReference type="AlphaFoldDB" id="A0A2Z5FXH6"/>
<dbReference type="InterPro" id="IPR000801">
    <property type="entry name" value="Esterase-like"/>
</dbReference>
<accession>A0A2Z5FXH6</accession>
<evidence type="ECO:0000313" key="3">
    <source>
        <dbReference type="Proteomes" id="UP000253606"/>
    </source>
</evidence>
<dbReference type="OrthoDB" id="9777383at2"/>
<dbReference type="GO" id="GO:0016747">
    <property type="term" value="F:acyltransferase activity, transferring groups other than amino-acyl groups"/>
    <property type="evidence" value="ECO:0007669"/>
    <property type="project" value="TreeGrafter"/>
</dbReference>
<dbReference type="Proteomes" id="UP000253606">
    <property type="component" value="Chromosome"/>
</dbReference>
<dbReference type="PANTHER" id="PTHR48098">
    <property type="entry name" value="ENTEROCHELIN ESTERASE-RELATED"/>
    <property type="match status" value="1"/>
</dbReference>
<dbReference type="PANTHER" id="PTHR48098:SF1">
    <property type="entry name" value="DIACYLGLYCEROL ACYLTRANSFERASE_MYCOLYLTRANSFERASE AG85A"/>
    <property type="match status" value="1"/>
</dbReference>
<dbReference type="InterPro" id="IPR050583">
    <property type="entry name" value="Mycobacterial_A85_antigen"/>
</dbReference>
<evidence type="ECO:0000313" key="2">
    <source>
        <dbReference type="EMBL" id="AXC11599.1"/>
    </source>
</evidence>
<feature type="chain" id="PRO_5016373909" evidence="1">
    <location>
        <begin position="24"/>
        <end position="365"/>
    </location>
</feature>
<dbReference type="EMBL" id="CP030840">
    <property type="protein sequence ID" value="AXC11599.1"/>
    <property type="molecule type" value="Genomic_DNA"/>
</dbReference>
<sequence length="365" mass="40144">MKLHRHFCLVASVLLLAAIPASPQATHGAVQHITVHGKLLEGNLLGDTADRPVSVYLPPSYATQPDRRYPVVYFLHGFTDSDTEWFGQELKNGKPWINLPEIADRVFAADPAHEMILIVPNANNKFKGSFYSSSVTTGDWEDYIVTELVAYIDQHYRTIARPESRGLGGHSMGGYGTLRLGMKHADVFSSIYALSPCCLIVSAPAPSAAPAPASQDGKIHAAAQVKSDADLQRADFFTLITLAFASAWSPNPGNPPFYLDLPTADGKPRLDVVAKWLANAPLVILDQYAIGLKHLHAIAFDAGTNDEFKQIPRDLITLDRDLTLNKIPHTYETYAGSHIDHIPQRLEEKVLPFFARNLSFTQPTP</sequence>
<keyword evidence="3" id="KW-1185">Reference proteome</keyword>
<proteinExistence type="predicted"/>